<protein>
    <submittedName>
        <fullName evidence="1">Membrane protein</fullName>
    </submittedName>
</protein>
<comment type="caution">
    <text evidence="1">The sequence shown here is derived from an EMBL/GenBank/DDBJ whole genome shotgun (WGS) entry which is preliminary data.</text>
</comment>
<reference evidence="2" key="1">
    <citation type="submission" date="2015-03" db="EMBL/GenBank/DDBJ databases">
        <authorList>
            <consortium name="Pathogen Informatics"/>
        </authorList>
    </citation>
    <scope>NUCLEOTIDE SEQUENCE [LARGE SCALE GENOMIC DNA]</scope>
    <source>
        <strain evidence="2">N09902308</strain>
    </source>
</reference>
<dbReference type="Gene3D" id="3.40.50.300">
    <property type="entry name" value="P-loop containing nucleotide triphosphate hydrolases"/>
    <property type="match status" value="1"/>
</dbReference>
<dbReference type="AlphaFoldDB" id="A0A916L962"/>
<name>A0A916L962_MYCTX</name>
<dbReference type="EMBL" id="CSBK01000381">
    <property type="protein sequence ID" value="COX33021.1"/>
    <property type="molecule type" value="Genomic_DNA"/>
</dbReference>
<proteinExistence type="predicted"/>
<dbReference type="Proteomes" id="UP000039021">
    <property type="component" value="Unassembled WGS sequence"/>
</dbReference>
<dbReference type="InterPro" id="IPR027417">
    <property type="entry name" value="P-loop_NTPase"/>
</dbReference>
<evidence type="ECO:0000313" key="1">
    <source>
        <dbReference type="EMBL" id="COX33021.1"/>
    </source>
</evidence>
<organism evidence="1 2">
    <name type="scientific">Mycobacterium tuberculosis</name>
    <dbReference type="NCBI Taxonomy" id="1773"/>
    <lineage>
        <taxon>Bacteria</taxon>
        <taxon>Bacillati</taxon>
        <taxon>Actinomycetota</taxon>
        <taxon>Actinomycetes</taxon>
        <taxon>Mycobacteriales</taxon>
        <taxon>Mycobacteriaceae</taxon>
        <taxon>Mycobacterium</taxon>
        <taxon>Mycobacterium tuberculosis complex</taxon>
    </lineage>
</organism>
<accession>A0A916L962</accession>
<sequence>MGAALWKLMERARQVGLHVFSTRNSANWATMPMDPWVKSQTSAKVAQLYMDNDPQNRINRSVRAQTLPPGRGLLVGADGDVEGILVGYPSVPGEQ</sequence>
<evidence type="ECO:0000313" key="2">
    <source>
        <dbReference type="Proteomes" id="UP000039021"/>
    </source>
</evidence>
<gene>
    <name evidence="1" type="ORF">ERS007739_01093</name>
</gene>